<sequence length="148" mass="16613">MRPAITSLRGVLHGQKQTWLRPSSMVFEVVCKQTAECRRSPHRLPNEADTEGQMSSRSDFSPMLGIFMSSSLGSYFSPRRALCIAFCSVTMTWFFLTFTPEASGTMSLSRLVLTNLWFCPSKPTTFRSKDASRAKRKQTNVAPLPTHA</sequence>
<organism evidence="2">
    <name type="scientific">Alexandrium monilatum</name>
    <dbReference type="NCBI Taxonomy" id="311494"/>
    <lineage>
        <taxon>Eukaryota</taxon>
        <taxon>Sar</taxon>
        <taxon>Alveolata</taxon>
        <taxon>Dinophyceae</taxon>
        <taxon>Gonyaulacales</taxon>
        <taxon>Pyrocystaceae</taxon>
        <taxon>Alexandrium</taxon>
    </lineage>
</organism>
<reference evidence="2" key="1">
    <citation type="submission" date="2021-01" db="EMBL/GenBank/DDBJ databases">
        <authorList>
            <person name="Corre E."/>
            <person name="Pelletier E."/>
            <person name="Niang G."/>
            <person name="Scheremetjew M."/>
            <person name="Finn R."/>
            <person name="Kale V."/>
            <person name="Holt S."/>
            <person name="Cochrane G."/>
            <person name="Meng A."/>
            <person name="Brown T."/>
            <person name="Cohen L."/>
        </authorList>
    </citation>
    <scope>NUCLEOTIDE SEQUENCE</scope>
    <source>
        <strain evidence="2">CCMP3105</strain>
    </source>
</reference>
<feature type="region of interest" description="Disordered" evidence="1">
    <location>
        <begin position="129"/>
        <end position="148"/>
    </location>
</feature>
<dbReference type="AlphaFoldDB" id="A0A7S4RU58"/>
<evidence type="ECO:0000256" key="1">
    <source>
        <dbReference type="SAM" id="MobiDB-lite"/>
    </source>
</evidence>
<dbReference type="EMBL" id="HBNR01057634">
    <property type="protein sequence ID" value="CAE4625144.1"/>
    <property type="molecule type" value="Transcribed_RNA"/>
</dbReference>
<proteinExistence type="predicted"/>
<evidence type="ECO:0000313" key="2">
    <source>
        <dbReference type="EMBL" id="CAE4625144.1"/>
    </source>
</evidence>
<accession>A0A7S4RU58</accession>
<protein>
    <submittedName>
        <fullName evidence="2">Uncharacterized protein</fullName>
    </submittedName>
</protein>
<name>A0A7S4RU58_9DINO</name>
<gene>
    <name evidence="2" type="ORF">AMON00008_LOCUS40541</name>
</gene>